<feature type="compositionally biased region" description="Basic residues" evidence="1">
    <location>
        <begin position="50"/>
        <end position="60"/>
    </location>
</feature>
<evidence type="ECO:0000313" key="2">
    <source>
        <dbReference type="EnsemblPlants" id="MELO3C031735.2.1"/>
    </source>
</evidence>
<protein>
    <submittedName>
        <fullName evidence="2">Uncharacterized protein</fullName>
    </submittedName>
</protein>
<accession>A0A9I9EC51</accession>
<reference evidence="2" key="1">
    <citation type="submission" date="2023-03" db="UniProtKB">
        <authorList>
            <consortium name="EnsemblPlants"/>
        </authorList>
    </citation>
    <scope>IDENTIFICATION</scope>
</reference>
<evidence type="ECO:0000256" key="1">
    <source>
        <dbReference type="SAM" id="MobiDB-lite"/>
    </source>
</evidence>
<sequence length="135" mass="15402">MNEHIRNSREIRSPSQTRLHQILSERINSLERPITSKQSHKIQNTEQKRNHNRPNHKHQRTPNDAERKVRDVERKSIGTAMETTVRPNEPSCEADQEGGANGGKLEEPERAYPNRTVTVGEMARGAAKEEDDGDC</sequence>
<organism evidence="2">
    <name type="scientific">Cucumis melo</name>
    <name type="common">Muskmelon</name>
    <dbReference type="NCBI Taxonomy" id="3656"/>
    <lineage>
        <taxon>Eukaryota</taxon>
        <taxon>Viridiplantae</taxon>
        <taxon>Streptophyta</taxon>
        <taxon>Embryophyta</taxon>
        <taxon>Tracheophyta</taxon>
        <taxon>Spermatophyta</taxon>
        <taxon>Magnoliopsida</taxon>
        <taxon>eudicotyledons</taxon>
        <taxon>Gunneridae</taxon>
        <taxon>Pentapetalae</taxon>
        <taxon>rosids</taxon>
        <taxon>fabids</taxon>
        <taxon>Cucurbitales</taxon>
        <taxon>Cucurbitaceae</taxon>
        <taxon>Benincaseae</taxon>
        <taxon>Cucumis</taxon>
    </lineage>
</organism>
<dbReference type="Gramene" id="MELO3C031735.2.1">
    <property type="protein sequence ID" value="MELO3C031735.2.1"/>
    <property type="gene ID" value="MELO3C031735.2"/>
</dbReference>
<dbReference type="AlphaFoldDB" id="A0A9I9EC51"/>
<feature type="compositionally biased region" description="Basic and acidic residues" evidence="1">
    <location>
        <begin position="1"/>
        <end position="12"/>
    </location>
</feature>
<proteinExistence type="predicted"/>
<feature type="compositionally biased region" description="Polar residues" evidence="1">
    <location>
        <begin position="35"/>
        <end position="45"/>
    </location>
</feature>
<dbReference type="EnsemblPlants" id="MELO3C031735.2.1">
    <property type="protein sequence ID" value="MELO3C031735.2.1"/>
    <property type="gene ID" value="MELO3C031735.2"/>
</dbReference>
<feature type="region of interest" description="Disordered" evidence="1">
    <location>
        <begin position="1"/>
        <end position="135"/>
    </location>
</feature>
<name>A0A9I9EC51_CUCME</name>
<feature type="compositionally biased region" description="Basic and acidic residues" evidence="1">
    <location>
        <begin position="61"/>
        <end position="76"/>
    </location>
</feature>